<name>A0ABR8MRU0_9BACL</name>
<keyword evidence="7" id="KW-1185">Reference proteome</keyword>
<keyword evidence="3 6" id="KW-0067">ATP-binding</keyword>
<dbReference type="CDD" id="cd03214">
    <property type="entry name" value="ABC_Iron-Siderophores_B12_Hemin"/>
    <property type="match status" value="1"/>
</dbReference>
<evidence type="ECO:0000313" key="7">
    <source>
        <dbReference type="Proteomes" id="UP000609346"/>
    </source>
</evidence>
<dbReference type="RefSeq" id="WP_191202540.1">
    <property type="nucleotide sequence ID" value="NZ_JACXZA010000001.1"/>
</dbReference>
<dbReference type="PANTHER" id="PTHR42794:SF1">
    <property type="entry name" value="HEMIN IMPORT ATP-BINDING PROTEIN HMUV"/>
    <property type="match status" value="1"/>
</dbReference>
<keyword evidence="4" id="KW-1278">Translocase</keyword>
<dbReference type="SUPFAM" id="SSF52540">
    <property type="entry name" value="P-loop containing nucleoside triphosphate hydrolases"/>
    <property type="match status" value="1"/>
</dbReference>
<dbReference type="InterPro" id="IPR003593">
    <property type="entry name" value="AAA+_ATPase"/>
</dbReference>
<dbReference type="InterPro" id="IPR017871">
    <property type="entry name" value="ABC_transporter-like_CS"/>
</dbReference>
<sequence>MIEAKQVSLAIDHSTVVNQMTFTFSKPGMYGIIGPNGAGKTSLLRLMSGAAQPSSGKILLHGKPIGGYPRKTLARTMAVLQQGGLPPVGFSVRDTVAMGRFAYQGWFGDEREDPTPLIESALSRMGLTELQHRPLDRLSGGERQRAALAQIMVQNPLIMLLDEPTTYLDIGYQLQLLETVHAWQRERGMIVVAVLHDLNLASLYCDQLLVMKDGSLYASGKPRDVITKGLVRDVYHADAEVIYTEEGGTPQIVLHRAGRLLKEPFPSDRIQFMQPIGR</sequence>
<accession>A0ABR8MRU0</accession>
<dbReference type="InterPro" id="IPR027417">
    <property type="entry name" value="P-loop_NTPase"/>
</dbReference>
<dbReference type="Proteomes" id="UP000609346">
    <property type="component" value="Unassembled WGS sequence"/>
</dbReference>
<evidence type="ECO:0000256" key="3">
    <source>
        <dbReference type="ARBA" id="ARBA00022840"/>
    </source>
</evidence>
<dbReference type="EMBL" id="JACXZA010000001">
    <property type="protein sequence ID" value="MBD3918340.1"/>
    <property type="molecule type" value="Genomic_DNA"/>
</dbReference>
<evidence type="ECO:0000256" key="4">
    <source>
        <dbReference type="ARBA" id="ARBA00022967"/>
    </source>
</evidence>
<dbReference type="SMART" id="SM00382">
    <property type="entry name" value="AAA"/>
    <property type="match status" value="1"/>
</dbReference>
<dbReference type="PROSITE" id="PS00211">
    <property type="entry name" value="ABC_TRANSPORTER_1"/>
    <property type="match status" value="1"/>
</dbReference>
<evidence type="ECO:0000313" key="6">
    <source>
        <dbReference type="EMBL" id="MBD3918340.1"/>
    </source>
</evidence>
<reference evidence="6 7" key="1">
    <citation type="submission" date="2020-09" db="EMBL/GenBank/DDBJ databases">
        <title>Paenibacillus sp. strain PR3 16S rRNA gene Genome sequencing and assembly.</title>
        <authorList>
            <person name="Kim J."/>
        </authorList>
    </citation>
    <scope>NUCLEOTIDE SEQUENCE [LARGE SCALE GENOMIC DNA]</scope>
    <source>
        <strain evidence="6 7">PR3</strain>
    </source>
</reference>
<dbReference type="Gene3D" id="3.40.50.300">
    <property type="entry name" value="P-loop containing nucleotide triphosphate hydrolases"/>
    <property type="match status" value="1"/>
</dbReference>
<dbReference type="PROSITE" id="PS50893">
    <property type="entry name" value="ABC_TRANSPORTER_2"/>
    <property type="match status" value="1"/>
</dbReference>
<feature type="domain" description="ABC transporter" evidence="5">
    <location>
        <begin position="2"/>
        <end position="238"/>
    </location>
</feature>
<gene>
    <name evidence="6" type="ORF">H8B09_06200</name>
</gene>
<dbReference type="Pfam" id="PF00005">
    <property type="entry name" value="ABC_tran"/>
    <property type="match status" value="1"/>
</dbReference>
<dbReference type="PANTHER" id="PTHR42794">
    <property type="entry name" value="HEMIN IMPORT ATP-BINDING PROTEIN HMUV"/>
    <property type="match status" value="1"/>
</dbReference>
<keyword evidence="1" id="KW-0813">Transport</keyword>
<organism evidence="6 7">
    <name type="scientific">Paenibacillus terricola</name>
    <dbReference type="NCBI Taxonomy" id="2763503"/>
    <lineage>
        <taxon>Bacteria</taxon>
        <taxon>Bacillati</taxon>
        <taxon>Bacillota</taxon>
        <taxon>Bacilli</taxon>
        <taxon>Bacillales</taxon>
        <taxon>Paenibacillaceae</taxon>
        <taxon>Paenibacillus</taxon>
    </lineage>
</organism>
<keyword evidence="2" id="KW-0547">Nucleotide-binding</keyword>
<evidence type="ECO:0000259" key="5">
    <source>
        <dbReference type="PROSITE" id="PS50893"/>
    </source>
</evidence>
<dbReference type="GO" id="GO:0005524">
    <property type="term" value="F:ATP binding"/>
    <property type="evidence" value="ECO:0007669"/>
    <property type="project" value="UniProtKB-KW"/>
</dbReference>
<dbReference type="InterPro" id="IPR003439">
    <property type="entry name" value="ABC_transporter-like_ATP-bd"/>
</dbReference>
<proteinExistence type="predicted"/>
<evidence type="ECO:0000256" key="2">
    <source>
        <dbReference type="ARBA" id="ARBA00022741"/>
    </source>
</evidence>
<evidence type="ECO:0000256" key="1">
    <source>
        <dbReference type="ARBA" id="ARBA00022448"/>
    </source>
</evidence>
<protein>
    <submittedName>
        <fullName evidence="6">ABC transporter ATP-binding protein</fullName>
    </submittedName>
</protein>
<comment type="caution">
    <text evidence="6">The sequence shown here is derived from an EMBL/GenBank/DDBJ whole genome shotgun (WGS) entry which is preliminary data.</text>
</comment>